<evidence type="ECO:0000313" key="2">
    <source>
        <dbReference type="Proteomes" id="UP000499080"/>
    </source>
</evidence>
<organism evidence="1 2">
    <name type="scientific">Araneus ventricosus</name>
    <name type="common">Orbweaver spider</name>
    <name type="synonym">Epeira ventricosa</name>
    <dbReference type="NCBI Taxonomy" id="182803"/>
    <lineage>
        <taxon>Eukaryota</taxon>
        <taxon>Metazoa</taxon>
        <taxon>Ecdysozoa</taxon>
        <taxon>Arthropoda</taxon>
        <taxon>Chelicerata</taxon>
        <taxon>Arachnida</taxon>
        <taxon>Araneae</taxon>
        <taxon>Araneomorphae</taxon>
        <taxon>Entelegynae</taxon>
        <taxon>Araneoidea</taxon>
        <taxon>Araneidae</taxon>
        <taxon>Araneus</taxon>
    </lineage>
</organism>
<proteinExistence type="predicted"/>
<sequence length="109" mass="12476">MQIPSVLKGENFMCCLSDHGKQVSHNKMCSTTRPAIERTRISQAYWKAIDLPPIDFFLQGYMKSIHGTQHTSTFNIKLVAKIVVATARVRCKPAQFERFENPCFDIMKP</sequence>
<comment type="caution">
    <text evidence="1">The sequence shown here is derived from an EMBL/GenBank/DDBJ whole genome shotgun (WGS) entry which is preliminary data.</text>
</comment>
<reference evidence="1 2" key="1">
    <citation type="journal article" date="2019" name="Sci. Rep.">
        <title>Orb-weaving spider Araneus ventricosus genome elucidates the spidroin gene catalogue.</title>
        <authorList>
            <person name="Kono N."/>
            <person name="Nakamura H."/>
            <person name="Ohtoshi R."/>
            <person name="Moran D.A.P."/>
            <person name="Shinohara A."/>
            <person name="Yoshida Y."/>
            <person name="Fujiwara M."/>
            <person name="Mori M."/>
            <person name="Tomita M."/>
            <person name="Arakawa K."/>
        </authorList>
    </citation>
    <scope>NUCLEOTIDE SEQUENCE [LARGE SCALE GENOMIC DNA]</scope>
</reference>
<dbReference type="AlphaFoldDB" id="A0A4Y2JVV8"/>
<gene>
    <name evidence="1" type="ORF">AVEN_245526_1</name>
</gene>
<accession>A0A4Y2JVV8</accession>
<protein>
    <submittedName>
        <fullName evidence="1">Uncharacterized protein</fullName>
    </submittedName>
</protein>
<dbReference type="EMBL" id="BGPR01003938">
    <property type="protein sequence ID" value="GBM94124.1"/>
    <property type="molecule type" value="Genomic_DNA"/>
</dbReference>
<evidence type="ECO:0000313" key="1">
    <source>
        <dbReference type="EMBL" id="GBM94124.1"/>
    </source>
</evidence>
<dbReference type="Proteomes" id="UP000499080">
    <property type="component" value="Unassembled WGS sequence"/>
</dbReference>
<name>A0A4Y2JVV8_ARAVE</name>
<keyword evidence="2" id="KW-1185">Reference proteome</keyword>